<reference evidence="2" key="2">
    <citation type="submission" date="2023-06" db="EMBL/GenBank/DDBJ databases">
        <authorList>
            <person name="Swenson N.G."/>
            <person name="Wegrzyn J.L."/>
            <person name="Mcevoy S.L."/>
        </authorList>
    </citation>
    <scope>NUCLEOTIDE SEQUENCE</scope>
    <source>
        <strain evidence="2">NS2018</strain>
        <tissue evidence="2">Leaf</tissue>
    </source>
</reference>
<comment type="caution">
    <text evidence="2">The sequence shown here is derived from an EMBL/GenBank/DDBJ whole genome shotgun (WGS) entry which is preliminary data.</text>
</comment>
<evidence type="ECO:0000313" key="3">
    <source>
        <dbReference type="Proteomes" id="UP001168877"/>
    </source>
</evidence>
<accession>A0AA39SXW8</accession>
<protein>
    <submittedName>
        <fullName evidence="2">Uncharacterized protein</fullName>
    </submittedName>
</protein>
<reference evidence="2" key="1">
    <citation type="journal article" date="2022" name="Plant J.">
        <title>Strategies of tolerance reflected in two North American maple genomes.</title>
        <authorList>
            <person name="McEvoy S.L."/>
            <person name="Sezen U.U."/>
            <person name="Trouern-Trend A."/>
            <person name="McMahon S.M."/>
            <person name="Schaberg P.G."/>
            <person name="Yang J."/>
            <person name="Wegrzyn J.L."/>
            <person name="Swenson N.G."/>
        </authorList>
    </citation>
    <scope>NUCLEOTIDE SEQUENCE</scope>
    <source>
        <strain evidence="2">NS2018</strain>
    </source>
</reference>
<proteinExistence type="predicted"/>
<keyword evidence="3" id="KW-1185">Reference proteome</keyword>
<evidence type="ECO:0000256" key="1">
    <source>
        <dbReference type="SAM" id="MobiDB-lite"/>
    </source>
</evidence>
<gene>
    <name evidence="2" type="ORF">LWI29_014509</name>
</gene>
<feature type="compositionally biased region" description="Basic residues" evidence="1">
    <location>
        <begin position="1"/>
        <end position="16"/>
    </location>
</feature>
<dbReference type="EMBL" id="JAUESC010000003">
    <property type="protein sequence ID" value="KAK0600394.1"/>
    <property type="molecule type" value="Genomic_DNA"/>
</dbReference>
<organism evidence="2 3">
    <name type="scientific">Acer saccharum</name>
    <name type="common">Sugar maple</name>
    <dbReference type="NCBI Taxonomy" id="4024"/>
    <lineage>
        <taxon>Eukaryota</taxon>
        <taxon>Viridiplantae</taxon>
        <taxon>Streptophyta</taxon>
        <taxon>Embryophyta</taxon>
        <taxon>Tracheophyta</taxon>
        <taxon>Spermatophyta</taxon>
        <taxon>Magnoliopsida</taxon>
        <taxon>eudicotyledons</taxon>
        <taxon>Gunneridae</taxon>
        <taxon>Pentapetalae</taxon>
        <taxon>rosids</taxon>
        <taxon>malvids</taxon>
        <taxon>Sapindales</taxon>
        <taxon>Sapindaceae</taxon>
        <taxon>Hippocastanoideae</taxon>
        <taxon>Acereae</taxon>
        <taxon>Acer</taxon>
    </lineage>
</organism>
<feature type="region of interest" description="Disordered" evidence="1">
    <location>
        <begin position="1"/>
        <end position="24"/>
    </location>
</feature>
<dbReference type="AlphaFoldDB" id="A0AA39SXW8"/>
<dbReference type="Proteomes" id="UP001168877">
    <property type="component" value="Unassembled WGS sequence"/>
</dbReference>
<sequence>MVEKVVRKRKQNKLKMKSTDPEMTKDSEILESDRFANVDVPLTSDHDGNILATQESIMIESNSQIQIKMEAV</sequence>
<name>A0AA39SXW8_ACESA</name>
<evidence type="ECO:0000313" key="2">
    <source>
        <dbReference type="EMBL" id="KAK0600394.1"/>
    </source>
</evidence>